<dbReference type="Gene3D" id="3.40.1800.20">
    <property type="match status" value="1"/>
</dbReference>
<feature type="domain" description="C2H2-type" evidence="7">
    <location>
        <begin position="370"/>
        <end position="397"/>
    </location>
</feature>
<feature type="binding site" evidence="6">
    <location>
        <position position="52"/>
    </location>
    <ligand>
        <name>Zn(2+)</name>
        <dbReference type="ChEBI" id="CHEBI:29105"/>
    </ligand>
</feature>
<dbReference type="SMART" id="SM00868">
    <property type="entry name" value="zf-AD"/>
    <property type="match status" value="1"/>
</dbReference>
<evidence type="ECO:0000256" key="3">
    <source>
        <dbReference type="ARBA" id="ARBA00022771"/>
    </source>
</evidence>
<keyword evidence="1 6" id="KW-0479">Metal-binding</keyword>
<sequence length="468" mass="54990">MEEICRSCLKQTPKKYTLTGKLINLEVTIADMLEYCTSNKLDLSNELPRHICTFCFTTIRMAYEFFKQFSDSQNKLYLLKSNKKASNQVKKLMNFHGYAEINTCDQLVNVDETENQSQKYANMDNQSEFEKGSEYETVVEKVNINEIEVDTVGEIQNRKENVSLQTYICDSDFIDIENNSNNKIGTTEETFIDEEAQTVDREYEVEQEDCVDILETDIENSDLYEECELNPSLEAQSSDVEFSVIIKNHENKNEKLYPFICPICTLKFSRVDMFIKHVLHHKQKIIICSRCEAKPEYELEEYIEHYKEFHKLQCEICNKKMTSYFGYSYHMKQHINNSCYKCPIKDCQRSFVLRALLRKHVKNHYEPQVFKCDLCPSKFNNRDTLRYHVKKHLNKKDHLCTICGRTFYLAGHLTHHMNSHLGNKRYACGICEKKFITSTCLKRHVAICSKKHSFAVTDYGMEEVVEND</sequence>
<dbReference type="PANTHER" id="PTHR24379">
    <property type="entry name" value="KRAB AND ZINC FINGER DOMAIN-CONTAINING"/>
    <property type="match status" value="1"/>
</dbReference>
<dbReference type="Gene3D" id="3.30.160.60">
    <property type="entry name" value="Classic Zinc Finger"/>
    <property type="match status" value="3"/>
</dbReference>
<evidence type="ECO:0000256" key="4">
    <source>
        <dbReference type="ARBA" id="ARBA00022833"/>
    </source>
</evidence>
<dbReference type="Pfam" id="PF07776">
    <property type="entry name" value="zf-AD"/>
    <property type="match status" value="1"/>
</dbReference>
<evidence type="ECO:0000259" key="8">
    <source>
        <dbReference type="PROSITE" id="PS51915"/>
    </source>
</evidence>
<feature type="domain" description="C2H2-type" evidence="7">
    <location>
        <begin position="426"/>
        <end position="453"/>
    </location>
</feature>
<feature type="domain" description="C2H2-type" evidence="7">
    <location>
        <begin position="398"/>
        <end position="425"/>
    </location>
</feature>
<dbReference type="Pfam" id="PF00096">
    <property type="entry name" value="zf-C2H2"/>
    <property type="match status" value="4"/>
</dbReference>
<keyword evidence="4 6" id="KW-0862">Zinc</keyword>
<dbReference type="SUPFAM" id="SSF57716">
    <property type="entry name" value="Glucocorticoid receptor-like (DNA-binding domain)"/>
    <property type="match status" value="1"/>
</dbReference>
<evidence type="ECO:0000313" key="9">
    <source>
        <dbReference type="EMBL" id="CAG9835095.1"/>
    </source>
</evidence>
<feature type="domain" description="C2H2-type" evidence="7">
    <location>
        <begin position="340"/>
        <end position="369"/>
    </location>
</feature>
<dbReference type="SMART" id="SM00355">
    <property type="entry name" value="ZnF_C2H2"/>
    <property type="match status" value="6"/>
</dbReference>
<dbReference type="GO" id="GO:0008270">
    <property type="term" value="F:zinc ion binding"/>
    <property type="evidence" value="ECO:0007669"/>
    <property type="project" value="UniProtKB-UniRule"/>
</dbReference>
<name>A0A9N9XBK8_DIABA</name>
<dbReference type="PROSITE" id="PS51915">
    <property type="entry name" value="ZAD"/>
    <property type="match status" value="1"/>
</dbReference>
<dbReference type="GO" id="GO:0000977">
    <property type="term" value="F:RNA polymerase II transcription regulatory region sequence-specific DNA binding"/>
    <property type="evidence" value="ECO:0007669"/>
    <property type="project" value="TreeGrafter"/>
</dbReference>
<dbReference type="InterPro" id="IPR012934">
    <property type="entry name" value="Znf_AD"/>
</dbReference>
<dbReference type="SUPFAM" id="SSF57667">
    <property type="entry name" value="beta-beta-alpha zinc fingers"/>
    <property type="match status" value="3"/>
</dbReference>
<accession>A0A9N9XBK8</accession>
<evidence type="ECO:0000256" key="6">
    <source>
        <dbReference type="PROSITE-ProRule" id="PRU01263"/>
    </source>
</evidence>
<keyword evidence="2" id="KW-0677">Repeat</keyword>
<keyword evidence="3 5" id="KW-0863">Zinc-finger</keyword>
<dbReference type="PANTHER" id="PTHR24379:SF127">
    <property type="entry name" value="BLOODY FINGERS-RELATED"/>
    <property type="match status" value="1"/>
</dbReference>
<dbReference type="AlphaFoldDB" id="A0A9N9XBK8"/>
<dbReference type="InterPro" id="IPR036236">
    <property type="entry name" value="Znf_C2H2_sf"/>
</dbReference>
<dbReference type="InterPro" id="IPR013087">
    <property type="entry name" value="Znf_C2H2_type"/>
</dbReference>
<feature type="binding site" evidence="6">
    <location>
        <position position="5"/>
    </location>
    <ligand>
        <name>Zn(2+)</name>
        <dbReference type="ChEBI" id="CHEBI:29105"/>
    </ligand>
</feature>
<dbReference type="Proteomes" id="UP001153709">
    <property type="component" value="Chromosome 5"/>
</dbReference>
<dbReference type="PROSITE" id="PS00028">
    <property type="entry name" value="ZINC_FINGER_C2H2_1"/>
    <property type="match status" value="4"/>
</dbReference>
<evidence type="ECO:0000259" key="7">
    <source>
        <dbReference type="PROSITE" id="PS50157"/>
    </source>
</evidence>
<dbReference type="PROSITE" id="PS50157">
    <property type="entry name" value="ZINC_FINGER_C2H2_2"/>
    <property type="match status" value="4"/>
</dbReference>
<dbReference type="GO" id="GO:0000981">
    <property type="term" value="F:DNA-binding transcription factor activity, RNA polymerase II-specific"/>
    <property type="evidence" value="ECO:0007669"/>
    <property type="project" value="TreeGrafter"/>
</dbReference>
<feature type="domain" description="ZAD" evidence="8">
    <location>
        <begin position="3"/>
        <end position="79"/>
    </location>
</feature>
<protein>
    <submittedName>
        <fullName evidence="9">Uncharacterized protein</fullName>
    </submittedName>
</protein>
<organism evidence="9 10">
    <name type="scientific">Diabrotica balteata</name>
    <name type="common">Banded cucumber beetle</name>
    <dbReference type="NCBI Taxonomy" id="107213"/>
    <lineage>
        <taxon>Eukaryota</taxon>
        <taxon>Metazoa</taxon>
        <taxon>Ecdysozoa</taxon>
        <taxon>Arthropoda</taxon>
        <taxon>Hexapoda</taxon>
        <taxon>Insecta</taxon>
        <taxon>Pterygota</taxon>
        <taxon>Neoptera</taxon>
        <taxon>Endopterygota</taxon>
        <taxon>Coleoptera</taxon>
        <taxon>Polyphaga</taxon>
        <taxon>Cucujiformia</taxon>
        <taxon>Chrysomeloidea</taxon>
        <taxon>Chrysomelidae</taxon>
        <taxon>Galerucinae</taxon>
        <taxon>Diabroticina</taxon>
        <taxon>Diabroticites</taxon>
        <taxon>Diabrotica</taxon>
    </lineage>
</organism>
<proteinExistence type="predicted"/>
<evidence type="ECO:0000313" key="10">
    <source>
        <dbReference type="Proteomes" id="UP001153709"/>
    </source>
</evidence>
<evidence type="ECO:0000256" key="1">
    <source>
        <dbReference type="ARBA" id="ARBA00022723"/>
    </source>
</evidence>
<dbReference type="EMBL" id="OU898280">
    <property type="protein sequence ID" value="CAG9835095.1"/>
    <property type="molecule type" value="Genomic_DNA"/>
</dbReference>
<dbReference type="GO" id="GO:0005634">
    <property type="term" value="C:nucleus"/>
    <property type="evidence" value="ECO:0007669"/>
    <property type="project" value="InterPro"/>
</dbReference>
<dbReference type="OrthoDB" id="4748970at2759"/>
<gene>
    <name evidence="9" type="ORF">DIABBA_LOCUS8331</name>
</gene>
<feature type="binding site" evidence="6">
    <location>
        <position position="8"/>
    </location>
    <ligand>
        <name>Zn(2+)</name>
        <dbReference type="ChEBI" id="CHEBI:29105"/>
    </ligand>
</feature>
<evidence type="ECO:0000256" key="5">
    <source>
        <dbReference type="PROSITE-ProRule" id="PRU00042"/>
    </source>
</evidence>
<keyword evidence="10" id="KW-1185">Reference proteome</keyword>
<feature type="binding site" evidence="6">
    <location>
        <position position="55"/>
    </location>
    <ligand>
        <name>Zn(2+)</name>
        <dbReference type="ChEBI" id="CHEBI:29105"/>
    </ligand>
</feature>
<evidence type="ECO:0000256" key="2">
    <source>
        <dbReference type="ARBA" id="ARBA00022737"/>
    </source>
</evidence>
<reference evidence="9" key="1">
    <citation type="submission" date="2022-01" db="EMBL/GenBank/DDBJ databases">
        <authorList>
            <person name="King R."/>
        </authorList>
    </citation>
    <scope>NUCLEOTIDE SEQUENCE</scope>
</reference>